<dbReference type="SUPFAM" id="SSF56801">
    <property type="entry name" value="Acetyl-CoA synthetase-like"/>
    <property type="match status" value="1"/>
</dbReference>
<reference evidence="5 6" key="1">
    <citation type="submission" date="2021-11" db="EMBL/GenBank/DDBJ databases">
        <title>Black yeast isolated from Biological Soil Crust.</title>
        <authorList>
            <person name="Kurbessoian T."/>
        </authorList>
    </citation>
    <scope>NUCLEOTIDE SEQUENCE [LARGE SCALE GENOMIC DNA]</scope>
    <source>
        <strain evidence="5 6">CCFEE 5522</strain>
    </source>
</reference>
<dbReference type="InterPro" id="IPR011004">
    <property type="entry name" value="Trimer_LpxA-like_sf"/>
</dbReference>
<accession>A0AAV9J5U6</accession>
<name>A0AAV9J5U6_9PEZI</name>
<evidence type="ECO:0000256" key="1">
    <source>
        <dbReference type="ARBA" id="ARBA00022450"/>
    </source>
</evidence>
<dbReference type="SUPFAM" id="SSF47336">
    <property type="entry name" value="ACP-like"/>
    <property type="match status" value="1"/>
</dbReference>
<dbReference type="PANTHER" id="PTHR43201:SF10">
    <property type="entry name" value="CARRIER DOMAIN-CONTAINING PROTEIN"/>
    <property type="match status" value="1"/>
</dbReference>
<proteinExistence type="predicted"/>
<dbReference type="Proteomes" id="UP001324427">
    <property type="component" value="Unassembled WGS sequence"/>
</dbReference>
<evidence type="ECO:0000256" key="3">
    <source>
        <dbReference type="SAM" id="Phobius"/>
    </source>
</evidence>
<feature type="transmembrane region" description="Helical" evidence="3">
    <location>
        <begin position="1568"/>
        <end position="1599"/>
    </location>
</feature>
<dbReference type="Gene3D" id="3.30.300.30">
    <property type="match status" value="1"/>
</dbReference>
<dbReference type="GO" id="GO:0006631">
    <property type="term" value="P:fatty acid metabolic process"/>
    <property type="evidence" value="ECO:0007669"/>
    <property type="project" value="TreeGrafter"/>
</dbReference>
<dbReference type="Gene3D" id="3.40.50.12780">
    <property type="entry name" value="N-terminal domain of ligase-like"/>
    <property type="match status" value="1"/>
</dbReference>
<dbReference type="PANTHER" id="PTHR43201">
    <property type="entry name" value="ACYL-COA SYNTHETASE"/>
    <property type="match status" value="1"/>
</dbReference>
<evidence type="ECO:0000313" key="5">
    <source>
        <dbReference type="EMBL" id="KAK4540169.1"/>
    </source>
</evidence>
<dbReference type="InterPro" id="IPR009081">
    <property type="entry name" value="PP-bd_ACP"/>
</dbReference>
<dbReference type="PROSITE" id="PS50075">
    <property type="entry name" value="CARRIER"/>
    <property type="match status" value="1"/>
</dbReference>
<evidence type="ECO:0000256" key="2">
    <source>
        <dbReference type="ARBA" id="ARBA00022553"/>
    </source>
</evidence>
<keyword evidence="3" id="KW-1133">Transmembrane helix</keyword>
<dbReference type="InterPro" id="IPR000873">
    <property type="entry name" value="AMP-dep_synth/lig_dom"/>
</dbReference>
<organism evidence="5 6">
    <name type="scientific">Oleoguttula mirabilis</name>
    <dbReference type="NCBI Taxonomy" id="1507867"/>
    <lineage>
        <taxon>Eukaryota</taxon>
        <taxon>Fungi</taxon>
        <taxon>Dikarya</taxon>
        <taxon>Ascomycota</taxon>
        <taxon>Pezizomycotina</taxon>
        <taxon>Dothideomycetes</taxon>
        <taxon>Dothideomycetidae</taxon>
        <taxon>Mycosphaerellales</taxon>
        <taxon>Teratosphaeriaceae</taxon>
        <taxon>Oleoguttula</taxon>
    </lineage>
</organism>
<sequence>MEQQDAWESRRAWKGVIESTHAGNMQGAADHKCALEKTQRELQKRPETSEEAWEPLFFRRESRNAVAETLLAFVAIMPGQTADTALLGPHELIIFNDFLQHATNNDQHTPRILASIPKFTEDSYAPLVTLSTLLSTVAGPWPVFQVQQAYVRAWKALPEHAKSGRSTPQVQQILDRTLHQCKQTYSSLLDLLHFSSSATAIVDPETGRSLCHNNLAASIEEFDLPILVTAGRPKPVVTISLPNGPLLALTVLATATYYTAAPIAHGSGVGAEQFKADVLQSKSDMVLASSADVGRLKLRDIWLAAAGIRVLLLGLSDQMRLTISDLDGMLLSKTSDKTTPTPNAADDTGILLFTSGTSGMKKLVPLSIHSMVCGIAMVIDSWGLSPSMRCLNQMPLNHVGGLIRNLFAPVMSGGCVICCSAFDANLFWDCVEDHAPTWYYASPSMHQCVLEAGRERPESVAKSKIRLVCNAAGGLLPSLACQLRDTFTTASAQCTVLPSYGMTECMPISTPPLDYSLDRTGTSGASVGPEISIMDGNDQPMETGTVGRISVRGVPVFGGYLKVDNTIDKSCFMENGWFDTGDMGYLDAAGYLYVTGRSKEVINRGGELISPFEVEEAVVAAAATPGSHIYGRVSKALAFSASHDVLQEVVGIAVVTPDGARRVCLRDIQDAVRSVLSQVKIPVLLVFMDGGLPTNNNKVLRIRLAERLGLLEVSDSTPQAQRHYQAISPPNNTPLSKAIECGLLQVSHEPLVEACQRIIPMAVDFYVRLDASEFYPELLLAPTPGQAQHPGDQIHQEDILAELAQTLHGYQLPSKLLQLEHAFPRNSNGDVDDVALDKAINAKTGANGPSGLTGTEASVASIFAQILAVPTNDVSGTSDFFDLGGSSMAAGQLLSKLRKEFQVRLPIDALFTNPQVSDLAAVINEKVGDLKPASEEPRTVGLQMPELLPGCEETFSSTRPTLMLLQLLPMGLLYPMKRALTWTIFMYFLTMTQSWYTNNSIPGRLVDLVISMMVARLTTKAIAPILAITFKWLVIGRYEEGLYPMWSGYHTKWWLCQKVIAVAGMGLFSISSTTRVWYYRCLGAKIGRDVSLNKGATLGEYDLITIEDGVVLERCTVRPFAAERNTSMYLGRISIAANAVVGLGSIVAAGTSLPPDACIGPNSSSWEVADADEANRDLASGRIPGAHWALTIFAGLLVQAMSTFVAALPWLGCLVALVINEPKDNIVDMLREIIIWFASPNRVSFHYAALSANAALGPAFFFFAVWTVKKAFDLACGGVVVPGNVASRSQLTKFRMQLMRTLMPAPAFHKLTELFGTHYETTSVLARLMGAKVGARVYWPGTGPSIQDFALLDIGSDVVFGSRSHLVTSDGTGSDYVRINSGAMVADRVVLLPGVELGEKTIMGSGALTKRNFQYAAETTWVGAKQGEAVCLTADTNTTSTAVLDGLGKRASRYYDTPKMLYTSLSMNFTSTNSTSTTLVRNFDSEASSIAFAEGGYGLHDYSDIDLLKSNAVRGKGGAAVTVRSVIEDHADDDAEIAAKEPNESTSPFGRAFYQGQASYRVWGQFTIFCYSTLITIITAAFWNIGSISAVQVVAHAFRSYTLLSKHFLAVSWFRPLSLYIYFTALIMAIMAAQSLAVLGFLIASKWVLTGRRKQGNYDWDKSPYCQRWQLFLKLESLRRHCYGGHGILGMLTGTHWIVLYFRALGLQCGKDCALFAGGLPSLMFTEPDLLTLGDRVSVDDASLVAHINTRGKFDLNPLYVGDRSVLRSGSRLLSGARMEADSCLLEHTLIMAGDVVDAGTTSQGWPAEEFAGNRMPTLKVGLVWLGA</sequence>
<dbReference type="InterPro" id="IPR045851">
    <property type="entry name" value="AMP-bd_C_sf"/>
</dbReference>
<dbReference type="Gene3D" id="2.160.10.10">
    <property type="entry name" value="Hexapeptide repeat proteins"/>
    <property type="match status" value="2"/>
</dbReference>
<dbReference type="InterPro" id="IPR036736">
    <property type="entry name" value="ACP-like_sf"/>
</dbReference>
<dbReference type="Gene3D" id="1.10.1200.10">
    <property type="entry name" value="ACP-like"/>
    <property type="match status" value="1"/>
</dbReference>
<keyword evidence="1" id="KW-0596">Phosphopantetheine</keyword>
<feature type="transmembrane region" description="Helical" evidence="3">
    <location>
        <begin position="979"/>
        <end position="996"/>
    </location>
</feature>
<comment type="caution">
    <text evidence="5">The sequence shown here is derived from an EMBL/GenBank/DDBJ whole genome shotgun (WGS) entry which is preliminary data.</text>
</comment>
<dbReference type="SUPFAM" id="SSF51161">
    <property type="entry name" value="Trimeric LpxA-like enzymes"/>
    <property type="match status" value="3"/>
</dbReference>
<dbReference type="SUPFAM" id="SSF144000">
    <property type="entry name" value="Oxysterol-binding protein-like"/>
    <property type="match status" value="1"/>
</dbReference>
<keyword evidence="6" id="KW-1185">Reference proteome</keyword>
<dbReference type="InterPro" id="IPR020806">
    <property type="entry name" value="PKS_PP-bd"/>
</dbReference>
<feature type="transmembrane region" description="Helical" evidence="3">
    <location>
        <begin position="1619"/>
        <end position="1644"/>
    </location>
</feature>
<protein>
    <recommendedName>
        <fullName evidence="4">Carrier domain-containing protein</fullName>
    </recommendedName>
</protein>
<dbReference type="Pfam" id="PF00550">
    <property type="entry name" value="PP-binding"/>
    <property type="match status" value="1"/>
</dbReference>
<evidence type="ECO:0000259" key="4">
    <source>
        <dbReference type="PROSITE" id="PS50075"/>
    </source>
</evidence>
<dbReference type="Gene3D" id="3.30.70.3490">
    <property type="match status" value="1"/>
</dbReference>
<feature type="transmembrane region" description="Helical" evidence="3">
    <location>
        <begin position="1188"/>
        <end position="1219"/>
    </location>
</feature>
<feature type="transmembrane region" description="Helical" evidence="3">
    <location>
        <begin position="1058"/>
        <end position="1078"/>
    </location>
</feature>
<dbReference type="EMBL" id="JAVFHQ010000073">
    <property type="protein sequence ID" value="KAK4540169.1"/>
    <property type="molecule type" value="Genomic_DNA"/>
</dbReference>
<keyword evidence="2" id="KW-0597">Phosphoprotein</keyword>
<dbReference type="SMART" id="SM00823">
    <property type="entry name" value="PKS_PP"/>
    <property type="match status" value="1"/>
</dbReference>
<dbReference type="GO" id="GO:0031956">
    <property type="term" value="F:medium-chain fatty acid-CoA ligase activity"/>
    <property type="evidence" value="ECO:0007669"/>
    <property type="project" value="TreeGrafter"/>
</dbReference>
<feature type="transmembrane region" description="Helical" evidence="3">
    <location>
        <begin position="1017"/>
        <end position="1038"/>
    </location>
</feature>
<gene>
    <name evidence="5" type="ORF">LTR36_009755</name>
</gene>
<evidence type="ECO:0000313" key="6">
    <source>
        <dbReference type="Proteomes" id="UP001324427"/>
    </source>
</evidence>
<keyword evidence="3" id="KW-0812">Transmembrane</keyword>
<dbReference type="InterPro" id="IPR042099">
    <property type="entry name" value="ANL_N_sf"/>
</dbReference>
<dbReference type="InterPro" id="IPR037239">
    <property type="entry name" value="OSBP_sf"/>
</dbReference>
<dbReference type="GO" id="GO:0031177">
    <property type="term" value="F:phosphopantetheine binding"/>
    <property type="evidence" value="ECO:0007669"/>
    <property type="project" value="InterPro"/>
</dbReference>
<keyword evidence="3" id="KW-0472">Membrane</keyword>
<dbReference type="Pfam" id="PF00501">
    <property type="entry name" value="AMP-binding"/>
    <property type="match status" value="1"/>
</dbReference>
<feature type="domain" description="Carrier" evidence="4">
    <location>
        <begin position="850"/>
        <end position="927"/>
    </location>
</feature>